<sequence length="29" mass="3268">MVLTNLISSNHNHPKLVLLNLANKQTKLI</sequence>
<evidence type="ECO:0000313" key="2">
    <source>
        <dbReference type="Proteomes" id="UP000004995"/>
    </source>
</evidence>
<proteinExistence type="predicted"/>
<dbReference type="EnsemblPlants" id="KQL23567">
    <property type="protein sequence ID" value="KQL23567"/>
    <property type="gene ID" value="SETIT_033442mg"/>
</dbReference>
<organism evidence="1 2">
    <name type="scientific">Setaria italica</name>
    <name type="common">Foxtail millet</name>
    <name type="synonym">Panicum italicum</name>
    <dbReference type="NCBI Taxonomy" id="4555"/>
    <lineage>
        <taxon>Eukaryota</taxon>
        <taxon>Viridiplantae</taxon>
        <taxon>Streptophyta</taxon>
        <taxon>Embryophyta</taxon>
        <taxon>Tracheophyta</taxon>
        <taxon>Spermatophyta</taxon>
        <taxon>Magnoliopsida</taxon>
        <taxon>Liliopsida</taxon>
        <taxon>Poales</taxon>
        <taxon>Poaceae</taxon>
        <taxon>PACMAD clade</taxon>
        <taxon>Panicoideae</taxon>
        <taxon>Panicodae</taxon>
        <taxon>Paniceae</taxon>
        <taxon>Cenchrinae</taxon>
        <taxon>Setaria</taxon>
    </lineage>
</organism>
<keyword evidence="2" id="KW-1185">Reference proteome</keyword>
<dbReference type="Gramene" id="KQL23567">
    <property type="protein sequence ID" value="KQL23567"/>
    <property type="gene ID" value="SETIT_033442mg"/>
</dbReference>
<reference evidence="1" key="2">
    <citation type="submission" date="2018-08" db="UniProtKB">
        <authorList>
            <consortium name="EnsemblPlants"/>
        </authorList>
    </citation>
    <scope>IDENTIFICATION</scope>
    <source>
        <strain evidence="1">Yugu1</strain>
    </source>
</reference>
<evidence type="ECO:0000313" key="1">
    <source>
        <dbReference type="EnsemblPlants" id="KQL23567"/>
    </source>
</evidence>
<dbReference type="AlphaFoldDB" id="K4A3I9"/>
<dbReference type="Proteomes" id="UP000004995">
    <property type="component" value="Unassembled WGS sequence"/>
</dbReference>
<name>K4A3I9_SETIT</name>
<accession>K4A3I9</accession>
<reference evidence="2" key="1">
    <citation type="journal article" date="2012" name="Nat. Biotechnol.">
        <title>Reference genome sequence of the model plant Setaria.</title>
        <authorList>
            <person name="Bennetzen J.L."/>
            <person name="Schmutz J."/>
            <person name="Wang H."/>
            <person name="Percifield R."/>
            <person name="Hawkins J."/>
            <person name="Pontaroli A.C."/>
            <person name="Estep M."/>
            <person name="Feng L."/>
            <person name="Vaughn J.N."/>
            <person name="Grimwood J."/>
            <person name="Jenkins J."/>
            <person name="Barry K."/>
            <person name="Lindquist E."/>
            <person name="Hellsten U."/>
            <person name="Deshpande S."/>
            <person name="Wang X."/>
            <person name="Wu X."/>
            <person name="Mitros T."/>
            <person name="Triplett J."/>
            <person name="Yang X."/>
            <person name="Ye C.Y."/>
            <person name="Mauro-Herrera M."/>
            <person name="Wang L."/>
            <person name="Li P."/>
            <person name="Sharma M."/>
            <person name="Sharma R."/>
            <person name="Ronald P.C."/>
            <person name="Panaud O."/>
            <person name="Kellogg E.A."/>
            <person name="Brutnell T.P."/>
            <person name="Doust A.N."/>
            <person name="Tuskan G.A."/>
            <person name="Rokhsar D."/>
            <person name="Devos K.M."/>
        </authorList>
    </citation>
    <scope>NUCLEOTIDE SEQUENCE [LARGE SCALE GENOMIC DNA]</scope>
    <source>
        <strain evidence="2">cv. Yugu1</strain>
    </source>
</reference>
<dbReference type="EMBL" id="AGNK02000886">
    <property type="status" value="NOT_ANNOTATED_CDS"/>
    <property type="molecule type" value="Genomic_DNA"/>
</dbReference>
<dbReference type="InParanoid" id="K4A3I9"/>
<dbReference type="HOGENOM" id="CLU_3411192_0_0_1"/>
<protein>
    <submittedName>
        <fullName evidence="1">Uncharacterized protein</fullName>
    </submittedName>
</protein>